<evidence type="ECO:0000256" key="1">
    <source>
        <dbReference type="SAM" id="MobiDB-lite"/>
    </source>
</evidence>
<feature type="region of interest" description="Disordered" evidence="1">
    <location>
        <begin position="53"/>
        <end position="76"/>
    </location>
</feature>
<proteinExistence type="predicted"/>
<evidence type="ECO:0000313" key="2">
    <source>
        <dbReference type="EMBL" id="CDG38494.1"/>
    </source>
</evidence>
<feature type="region of interest" description="Disordered" evidence="1">
    <location>
        <begin position="422"/>
        <end position="453"/>
    </location>
</feature>
<dbReference type="EMBL" id="CBLX010000003">
    <property type="protein sequence ID" value="CDG38494.1"/>
    <property type="molecule type" value="Genomic_DNA"/>
</dbReference>
<accession>A0A060QBG5</accession>
<evidence type="ECO:0000313" key="3">
    <source>
        <dbReference type="Proteomes" id="UP000027583"/>
    </source>
</evidence>
<dbReference type="Proteomes" id="UP000027583">
    <property type="component" value="Unassembled WGS sequence"/>
</dbReference>
<name>A0A060QBG5_9PROT</name>
<protein>
    <submittedName>
        <fullName evidence="2">Uncharacterized protein</fullName>
    </submittedName>
</protein>
<comment type="caution">
    <text evidence="2">The sequence shown here is derived from an EMBL/GenBank/DDBJ whole genome shotgun (WGS) entry which is preliminary data.</text>
</comment>
<reference evidence="2 3" key="2">
    <citation type="journal article" date="2014" name="PLoS ONE">
        <title>Evolution of mitochondria reconstructed from the energy metabolism of living bacteria.</title>
        <authorList>
            <person name="Degli Esposti M."/>
            <person name="Chouaia B."/>
            <person name="Comandatore F."/>
            <person name="Crotti E."/>
            <person name="Sassera D."/>
            <person name="Lievens P.M."/>
            <person name="Daffonchio D."/>
            <person name="Bandi C."/>
        </authorList>
    </citation>
    <scope>NUCLEOTIDE SEQUENCE [LARGE SCALE GENOMIC DNA]</scope>
    <source>
        <strain evidence="2 3">SF2.1</strain>
    </source>
</reference>
<dbReference type="eggNOG" id="COG3063">
    <property type="taxonomic scope" value="Bacteria"/>
</dbReference>
<sequence length="695" mass="75451">MLGVMVLTPASLVGVMACGPFFPEPLLNDRTHTLEKLPSFSFSYAIRHLYPGQKVTPEPSPGSGAMSPPDEDNPAEARARDLYQSGAQAYRDPNSADHGIDAFKAVLALPDTSNAHEKVAAAFMLGKAYSASAFASANDPEHDLTEAARAFALTRSLVEAGVNDPDALAQASWGEEAKLYLRGANGLCGWHEMETHAPCTSSLRKDLIGKALLLYVHQVESGSYAGEDSLRYVLAWVSQYPDLVRALAADPLSRKLLSAYALSFDYDGDLAHSSLKNLATAVHEQGVKPDDGTDLLAAAAYRQGQFDLARDFATQNPSPLAAWGRAKLAVRANDTKAATLAYAEATKGFPTLVPAQDPAIAVRMQGEQGVLALSRGEYVQALLWLYKAAQQAGPGSDVGIDAAYVAERVLSVDELRQFVDANVPPTPAEASGARSSGVQDDQTEPAGEPPVETMPDVMRSLLVRRLIRENRLAEALNYTDHDHKAGFALESAQGQPLNLTYDQLIQTYAEALSDAKSRWTRAGRAEAWFLAARIVKLYGMELTGTELGPDYHIWGGIYGWGANIDPRSVQGPAAQKPPASRTFVTAQEIARFDSSAVKPDARYHYRWLAVSYASRAADLLPPRSQAFAAVLCQAAGWQTDQTQALYQRYVREGALVDFAPKFGSSCTVRPAFEQTRFYGLRRTWKRVRAAIARRL</sequence>
<gene>
    <name evidence="2" type="ORF">ASAP_0449</name>
</gene>
<dbReference type="AlphaFoldDB" id="A0A060QBG5"/>
<reference evidence="2 3" key="1">
    <citation type="journal article" date="2014" name="Genome Biol. Evol.">
        <title>Acetic acid bacteria genomes reveal functional traits for adaptation to life in insect guts.</title>
        <authorList>
            <person name="Chouaia B."/>
            <person name="Gaiarsa S."/>
            <person name="Crotti E."/>
            <person name="Comandatore F."/>
            <person name="Degli Esposti M."/>
            <person name="Ricci I."/>
            <person name="Alma A."/>
            <person name="Favia G."/>
            <person name="Bandi C."/>
            <person name="Daffonchio D."/>
        </authorList>
    </citation>
    <scope>NUCLEOTIDE SEQUENCE [LARGE SCALE GENOMIC DNA]</scope>
    <source>
        <strain evidence="2 3">SF2.1</strain>
    </source>
</reference>
<organism evidence="2 3">
    <name type="scientific">Asaia bogorensis</name>
    <dbReference type="NCBI Taxonomy" id="91915"/>
    <lineage>
        <taxon>Bacteria</taxon>
        <taxon>Pseudomonadati</taxon>
        <taxon>Pseudomonadota</taxon>
        <taxon>Alphaproteobacteria</taxon>
        <taxon>Acetobacterales</taxon>
        <taxon>Acetobacteraceae</taxon>
        <taxon>Asaia</taxon>
    </lineage>
</organism>